<name>A0A444PX27_9MICO</name>
<dbReference type="Proteomes" id="UP000288547">
    <property type="component" value="Unassembled WGS sequence"/>
</dbReference>
<feature type="transmembrane region" description="Helical" evidence="1">
    <location>
        <begin position="47"/>
        <end position="64"/>
    </location>
</feature>
<accession>A0A444PX27</accession>
<evidence type="ECO:0000313" key="3">
    <source>
        <dbReference type="Proteomes" id="UP000288547"/>
    </source>
</evidence>
<dbReference type="InterPro" id="IPR021414">
    <property type="entry name" value="DUF3054"/>
</dbReference>
<dbReference type="EMBL" id="RZNB01000001">
    <property type="protein sequence ID" value="RWZ52425.1"/>
    <property type="molecule type" value="Genomic_DNA"/>
</dbReference>
<gene>
    <name evidence="2" type="ORF">ELQ90_00195</name>
</gene>
<evidence type="ECO:0000256" key="1">
    <source>
        <dbReference type="SAM" id="Phobius"/>
    </source>
</evidence>
<dbReference type="Pfam" id="PF11255">
    <property type="entry name" value="DUF3054"/>
    <property type="match status" value="1"/>
</dbReference>
<dbReference type="OrthoDB" id="3698172at2"/>
<proteinExistence type="predicted"/>
<reference evidence="2 3" key="1">
    <citation type="submission" date="2018-12" db="EMBL/GenBank/DDBJ databases">
        <authorList>
            <person name="Li F."/>
        </authorList>
    </citation>
    <scope>NUCLEOTIDE SEQUENCE [LARGE SCALE GENOMIC DNA]</scope>
    <source>
        <strain evidence="2 3">11W25H-1</strain>
    </source>
</reference>
<sequence length="131" mass="13711">MTRASSRPILLALALDVIAVVVFAALGRATHDGDVLGPGGLGLAETSWPFLVALALGWGVSLAWRRPLAPVRTGIPVWLVTVVGGMLLRAATGQGTPFAFVIVTTIVLGLVLVGWRVVATVVARRLVPDRQ</sequence>
<feature type="transmembrane region" description="Helical" evidence="1">
    <location>
        <begin position="9"/>
        <end position="27"/>
    </location>
</feature>
<feature type="transmembrane region" description="Helical" evidence="1">
    <location>
        <begin position="76"/>
        <end position="92"/>
    </location>
</feature>
<comment type="caution">
    <text evidence="2">The sequence shown here is derived from an EMBL/GenBank/DDBJ whole genome shotgun (WGS) entry which is preliminary data.</text>
</comment>
<keyword evidence="1" id="KW-1133">Transmembrane helix</keyword>
<keyword evidence="1" id="KW-0472">Membrane</keyword>
<keyword evidence="3" id="KW-1185">Reference proteome</keyword>
<feature type="transmembrane region" description="Helical" evidence="1">
    <location>
        <begin position="98"/>
        <end position="123"/>
    </location>
</feature>
<dbReference type="RefSeq" id="WP_128493268.1">
    <property type="nucleotide sequence ID" value="NZ_RZNB01000001.1"/>
</dbReference>
<dbReference type="AlphaFoldDB" id="A0A444PX27"/>
<evidence type="ECO:0000313" key="2">
    <source>
        <dbReference type="EMBL" id="RWZ52425.1"/>
    </source>
</evidence>
<keyword evidence="1" id="KW-0812">Transmembrane</keyword>
<organism evidence="2 3">
    <name type="scientific">Labedella phragmitis</name>
    <dbReference type="NCBI Taxonomy" id="2498849"/>
    <lineage>
        <taxon>Bacteria</taxon>
        <taxon>Bacillati</taxon>
        <taxon>Actinomycetota</taxon>
        <taxon>Actinomycetes</taxon>
        <taxon>Micrococcales</taxon>
        <taxon>Microbacteriaceae</taxon>
        <taxon>Labedella</taxon>
    </lineage>
</organism>
<protein>
    <submittedName>
        <fullName evidence="2">DUF3054 domain-containing protein</fullName>
    </submittedName>
</protein>